<evidence type="ECO:0000313" key="2">
    <source>
        <dbReference type="Proteomes" id="UP000309997"/>
    </source>
</evidence>
<evidence type="ECO:0000313" key="1">
    <source>
        <dbReference type="EMBL" id="KAL3566194.1"/>
    </source>
</evidence>
<organism evidence="1 2">
    <name type="scientific">Populus alba</name>
    <name type="common">White poplar</name>
    <dbReference type="NCBI Taxonomy" id="43335"/>
    <lineage>
        <taxon>Eukaryota</taxon>
        <taxon>Viridiplantae</taxon>
        <taxon>Streptophyta</taxon>
        <taxon>Embryophyta</taxon>
        <taxon>Tracheophyta</taxon>
        <taxon>Spermatophyta</taxon>
        <taxon>Magnoliopsida</taxon>
        <taxon>eudicotyledons</taxon>
        <taxon>Gunneridae</taxon>
        <taxon>Pentapetalae</taxon>
        <taxon>rosids</taxon>
        <taxon>fabids</taxon>
        <taxon>Malpighiales</taxon>
        <taxon>Salicaceae</taxon>
        <taxon>Saliceae</taxon>
        <taxon>Populus</taxon>
    </lineage>
</organism>
<keyword evidence="2" id="KW-1185">Reference proteome</keyword>
<proteinExistence type="predicted"/>
<dbReference type="EMBL" id="RCHU02000018">
    <property type="protein sequence ID" value="KAL3566194.1"/>
    <property type="molecule type" value="Genomic_DNA"/>
</dbReference>
<gene>
    <name evidence="1" type="ORF">D5086_031609</name>
</gene>
<name>A0ACC4AJQ0_POPAL</name>
<sequence length="1812" mass="204555">MENRVGKSHGVEIPKNSRSLDHKSLYESKNPKGDQNSNNLKRKGGGAGDDEKGHEKKKSRKEVSISSFKNKNVNSSYRKSLKEVYNRSLSSGLKESKSGLIQRLADSNGFSGVSLPLDGGVVKIPRRKRGFVGRRKVDNGSEGSKLTGGFGREAGNVDQADKPTGEDDSKWVENDGRELKAVGISGGEVDDVDQASKLTVEDKGKQVEPLKAKQKKGSDDLKENRNDELNASRNLEEDDGHEGHGHEGHSVATKRDSSSKRPHNGPLVDNNGDLSLKKSLRKRSRKKDMVFDKETTKEDDPTVDTSMKMSGVLHDDEEENLEENAAMMLSSRFDPSCTGFSSNSKASASPSKNDFQEFVAHGSSYVSGSESSSVDTDGRVLRPRKQNKEKGSTRKRRHYYEVFSGDLDAHWVLNRGIKVFWPLDQRWYHGLVGGYDKERKLHHIKYDDRDEEWINLQNERFKLLLLPSEVPGKMRRKRSITSNKSSDGWKEKLTSRKEKRDLMTEDDSYEGAYMESEPIISWLARSTHRVKSSPLHALKKQKTSYLSSTMTPLSSLKRDKCKLSYNSASSDSVATDGRSDLPVMESPVFPKDSKLPIVYYRKRFRKTSNVLCHESKGICVSASAPETDSSFVPLTVAFWALQEHYTSLGRLDRDLDSNRLDSSDPLWSTGNAGLLRLNISATEPRWLRFKLSFQLPSFLNYYSFGSENVWLIHAVLLLQYGMLMTKWPRIHLEMLFVDNMVGLRFLLFEGCLMQAVAFVFLVLTVFHQPREKGKCADFQLPITSIRYRFSCIRDLRKHFAFSFYNFSEVENSKWKYLDHKLKRHCLAYRQLSLSECTYDNIKALQCGNNQLFSPLVCSDATLNKVLHRRSRQSISLTGVTRESTCVNGSQSSFKSDKNHRYLPSFALSFTAAPTYFFGLHLKMLVEHSVMHINTEDHNSIEHPEKSSGLVADSCTSIEDCSKACLDCTSGNDFKALTRGADYDGCISCAKPESQSVDGSICSGGDWKKSLSNQSGDVNVEISASYRDLGESGSGAIVPLQNLECNHSESQPCDLLSRLSVNKDETGAGSHALSNGVTVDIPSVNQFDQHVNKELQGVQQSSDLSWNMNGGVIPSPNPTARRSTWHRNRSNFASFGWSEGRADFLQNNFGNGPKKPRTQVSYALPFGGFDYSPRNKGYQQKGFPPKRIRTATEKRTSFISRGSERNLELLSCDANVLITNGDKGWRECGVQVVLELFDHNEWRLGVKLSGTTKYSYKAHQFLQTGSTNRFTHAMMWKGGKDWTLEFPDRSQWALFKEMHEECYNRNIRAASVKNIPIPGVCLIEENDDNGVEVPFFRGCKYFRQLESDVEMALDPSRVLYDMDSDDEQWMRKNQSSSEVNSSSWQISEEMFEKAMDRFEKAAYSQQRDQFTFNEMVEFMTGIEPTEAIKTIHEYWQHKRQRKRMPLIRHLQPPLWERYQQQLREWEQAMTRSNTGIPNGCHEKFALSDKPPMYAFCLKPRGLEVPNKGSKQRSHKKFSVAGQSNGLAGNHDGLHPYGRRINGFASGDEKTIYSVHNNESFDDSPLPQISPRVFSPRDAYGRGYVSLTGDGYDRNNLQKLCRTKSKKLGTFVSPYDVQMATSYNHRMLDQRNGFHHWNLGFSDWPSQRHQRTDGYARHGREQLNDSGLDELRLREASGAAKHALNVAKLKRDRAQRLLYRADLAIHKAVVALMNAEAIKASSEDTNVDGCVFVTSDGDMECLSEYVVVCWGDNAWQLDHDLNHVATSKSSSSTIPDSRFCYCLCGKGEGCLQCDVMSARVRPGPSPAAGASYAY</sequence>
<accession>A0ACC4AJQ0</accession>
<comment type="caution">
    <text evidence="1">The sequence shown here is derived from an EMBL/GenBank/DDBJ whole genome shotgun (WGS) entry which is preliminary data.</text>
</comment>
<reference evidence="1 2" key="1">
    <citation type="journal article" date="2024" name="Plant Biotechnol. J.">
        <title>Genome and CRISPR/Cas9 system of a widespread forest tree (Populus alba) in the world.</title>
        <authorList>
            <person name="Liu Y.J."/>
            <person name="Jiang P.F."/>
            <person name="Han X.M."/>
            <person name="Li X.Y."/>
            <person name="Wang H.M."/>
            <person name="Wang Y.J."/>
            <person name="Wang X.X."/>
            <person name="Zeng Q.Y."/>
        </authorList>
    </citation>
    <scope>NUCLEOTIDE SEQUENCE [LARGE SCALE GENOMIC DNA]</scope>
    <source>
        <strain evidence="2">cv. PAL-ZL1</strain>
    </source>
</reference>
<protein>
    <submittedName>
        <fullName evidence="1">Uncharacterized protein</fullName>
    </submittedName>
</protein>
<dbReference type="Proteomes" id="UP000309997">
    <property type="component" value="Unassembled WGS sequence"/>
</dbReference>